<gene>
    <name evidence="10" type="ORF">REJC140_02238</name>
</gene>
<dbReference type="RefSeq" id="WP_142594195.1">
    <property type="nucleotide sequence ID" value="NZ_CABFWF030000018.1"/>
</dbReference>
<evidence type="ECO:0000313" key="11">
    <source>
        <dbReference type="Proteomes" id="UP000606921"/>
    </source>
</evidence>
<evidence type="ECO:0000313" key="10">
    <source>
        <dbReference type="EMBL" id="CAD7054863.1"/>
    </source>
</evidence>
<evidence type="ECO:0000256" key="3">
    <source>
        <dbReference type="ARBA" id="ARBA00009677"/>
    </source>
</evidence>
<dbReference type="Proteomes" id="UP000606921">
    <property type="component" value="Unassembled WGS sequence"/>
</dbReference>
<evidence type="ECO:0000256" key="4">
    <source>
        <dbReference type="ARBA" id="ARBA00016244"/>
    </source>
</evidence>
<dbReference type="InterPro" id="IPR053927">
    <property type="entry name" value="FlgK_helical"/>
</dbReference>
<feature type="domain" description="Flagellar hook-associated protein FlgK helical" evidence="9">
    <location>
        <begin position="85"/>
        <end position="302"/>
    </location>
</feature>
<keyword evidence="10" id="KW-0969">Cilium</keyword>
<name>A0ABM8PYG0_9HYPH</name>
<feature type="domain" description="Flagellar basal-body/hook protein C-terminal" evidence="8">
    <location>
        <begin position="445"/>
        <end position="484"/>
    </location>
</feature>
<protein>
    <recommendedName>
        <fullName evidence="4">Flagellar hook-associated protein 1</fullName>
    </recommendedName>
</protein>
<dbReference type="SUPFAM" id="SSF64518">
    <property type="entry name" value="Phase 1 flagellin"/>
    <property type="match status" value="1"/>
</dbReference>
<keyword evidence="10" id="KW-0282">Flagellum</keyword>
<keyword evidence="7" id="KW-0175">Coiled coil</keyword>
<evidence type="ECO:0000259" key="9">
    <source>
        <dbReference type="Pfam" id="PF22638"/>
    </source>
</evidence>
<keyword evidence="10" id="KW-0966">Cell projection</keyword>
<evidence type="ECO:0000256" key="2">
    <source>
        <dbReference type="ARBA" id="ARBA00004613"/>
    </source>
</evidence>
<dbReference type="NCBIfam" id="TIGR02492">
    <property type="entry name" value="flgK_ends"/>
    <property type="match status" value="1"/>
</dbReference>
<keyword evidence="5" id="KW-0964">Secreted</keyword>
<organism evidence="10 11">
    <name type="scientific">Pseudorhizobium endolithicum</name>
    <dbReference type="NCBI Taxonomy" id="1191678"/>
    <lineage>
        <taxon>Bacteria</taxon>
        <taxon>Pseudomonadati</taxon>
        <taxon>Pseudomonadota</taxon>
        <taxon>Alphaproteobacteria</taxon>
        <taxon>Hyphomicrobiales</taxon>
        <taxon>Rhizobiaceae</taxon>
        <taxon>Rhizobium/Agrobacterium group</taxon>
        <taxon>Pseudorhizobium</taxon>
    </lineage>
</organism>
<comment type="subcellular location">
    <subcellularLocation>
        <location evidence="1">Bacterial flagellum</location>
    </subcellularLocation>
    <subcellularLocation>
        <location evidence="2">Secreted</location>
    </subcellularLocation>
</comment>
<comment type="similarity">
    <text evidence="3">Belongs to the flagella basal body rod proteins family.</text>
</comment>
<dbReference type="InterPro" id="IPR010930">
    <property type="entry name" value="Flg_bb/hook_C_dom"/>
</dbReference>
<evidence type="ECO:0000256" key="5">
    <source>
        <dbReference type="ARBA" id="ARBA00022525"/>
    </source>
</evidence>
<reference evidence="10 11" key="1">
    <citation type="submission" date="2020-11" db="EMBL/GenBank/DDBJ databases">
        <authorList>
            <person name="Lassalle F."/>
        </authorList>
    </citation>
    <scope>NUCLEOTIDE SEQUENCE [LARGE SCALE GENOMIC DNA]</scope>
    <source>
        <strain evidence="10 11">JC140</strain>
    </source>
</reference>
<accession>A0ABM8PYG0</accession>
<dbReference type="Pfam" id="PF06429">
    <property type="entry name" value="Flg_bbr_C"/>
    <property type="match status" value="1"/>
</dbReference>
<evidence type="ECO:0000256" key="6">
    <source>
        <dbReference type="ARBA" id="ARBA00023143"/>
    </source>
</evidence>
<dbReference type="PANTHER" id="PTHR30033">
    <property type="entry name" value="FLAGELLAR HOOK-ASSOCIATED PROTEIN 1"/>
    <property type="match status" value="1"/>
</dbReference>
<dbReference type="PANTHER" id="PTHR30033:SF1">
    <property type="entry name" value="FLAGELLAR HOOK-ASSOCIATED PROTEIN 1"/>
    <property type="match status" value="1"/>
</dbReference>
<feature type="coiled-coil region" evidence="7">
    <location>
        <begin position="131"/>
        <end position="180"/>
    </location>
</feature>
<evidence type="ECO:0000259" key="8">
    <source>
        <dbReference type="Pfam" id="PF06429"/>
    </source>
</evidence>
<dbReference type="Pfam" id="PF22638">
    <property type="entry name" value="FlgK_D1"/>
    <property type="match status" value="1"/>
</dbReference>
<comment type="caution">
    <text evidence="10">The sequence shown here is derived from an EMBL/GenBank/DDBJ whole genome shotgun (WGS) entry which is preliminary data.</text>
</comment>
<keyword evidence="6" id="KW-0975">Bacterial flagellum</keyword>
<dbReference type="InterPro" id="IPR002371">
    <property type="entry name" value="FlgK"/>
</dbReference>
<evidence type="ECO:0000256" key="7">
    <source>
        <dbReference type="SAM" id="Coils"/>
    </source>
</evidence>
<sequence>MSLSSALSTAQSIFNNTGAQSGVASRNIANAQNANYVRRSAVLTTGGNGALVVAIERSQNLALYRQTIESSSLFAGQQVLLAGLEEVKSLMGGNDYELSPSQLIGNLRNTLQTWASKPGETTVGATTVSTARDLANALNNASAQLQEIRQRADADIKQSVDDLNGLLAKFELANNKVKQEVAVGGNPNDALDERETLLKQISQVVGVTTVRRENDDLALYTTDGTVLFETVPRAVTFVPTSAYGAATTGNGIYIDGIALKPGRGPDTSAKGSLQALLQLRDDIVPVYQSQLDEVARGLIVAFAETDPDPANPPALPTLPGLFTWDLGTIPADGTVEPGLANRIRVNPAVIPPSGDPMLIRDGGINGPDYVVNIGKSTGFSDLLNKFDDAFEVKIDFAESTQVGGKLDLQSFAADSIGWLEMLRSTATSATENKLAMYSRATDAYSSETGVSLDEELSLLLDIEQSYKAAAKLMSTVDTMMQALLEAAG</sequence>
<proteinExistence type="inferred from homology"/>
<keyword evidence="11" id="KW-1185">Reference proteome</keyword>
<dbReference type="EMBL" id="CABFWF030000018">
    <property type="protein sequence ID" value="CAD7054863.1"/>
    <property type="molecule type" value="Genomic_DNA"/>
</dbReference>
<evidence type="ECO:0000256" key="1">
    <source>
        <dbReference type="ARBA" id="ARBA00004365"/>
    </source>
</evidence>